<keyword evidence="1 4" id="KW-0349">Heme</keyword>
<dbReference type="InterPro" id="IPR051459">
    <property type="entry name" value="Cytochrome_c-type_DH"/>
</dbReference>
<keyword evidence="3 4" id="KW-0408">Iron</keyword>
<dbReference type="GO" id="GO:0009055">
    <property type="term" value="F:electron transfer activity"/>
    <property type="evidence" value="ECO:0007669"/>
    <property type="project" value="InterPro"/>
</dbReference>
<gene>
    <name evidence="6" type="ORF">ASU29_036</name>
</gene>
<dbReference type="InterPro" id="IPR009056">
    <property type="entry name" value="Cyt_c-like_dom"/>
</dbReference>
<accession>A0A0S2UP82</accession>
<name>A0A0S2UP82_9PROT</name>
<feature type="domain" description="Cytochrome c" evidence="5">
    <location>
        <begin position="30"/>
        <end position="133"/>
    </location>
</feature>
<dbReference type="PATRIC" id="fig|1160784.3.peg.26"/>
<dbReference type="GO" id="GO:0046872">
    <property type="term" value="F:metal ion binding"/>
    <property type="evidence" value="ECO:0007669"/>
    <property type="project" value="UniProtKB-KW"/>
</dbReference>
<dbReference type="PROSITE" id="PS51007">
    <property type="entry name" value="CYTC"/>
    <property type="match status" value="1"/>
</dbReference>
<dbReference type="EMBL" id="CP013211">
    <property type="protein sequence ID" value="ALP69967.1"/>
    <property type="molecule type" value="Genomic_DNA"/>
</dbReference>
<dbReference type="PANTHER" id="PTHR35008">
    <property type="entry name" value="BLL4482 PROTEIN-RELATED"/>
    <property type="match status" value="1"/>
</dbReference>
<evidence type="ECO:0000256" key="2">
    <source>
        <dbReference type="ARBA" id="ARBA00022723"/>
    </source>
</evidence>
<reference evidence="7" key="1">
    <citation type="submission" date="2015-11" db="EMBL/GenBank/DDBJ databases">
        <title>Complete genome sequences of the obligate symbionts Candidatus Sulcia muelleri and Candidatus Nasuia deltocephalinicola from the pestiferous leafhopper, Macrosteles quadripunctulatus (Hemiptera: Cicadellidae).</title>
        <authorList>
            <person name="Bennett G.M."/>
            <person name="Abba S."/>
            <person name="Kube M."/>
            <person name="Marzachi C."/>
        </authorList>
    </citation>
    <scope>NUCLEOTIDE SEQUENCE [LARGE SCALE GENOMIC DNA]</scope>
    <source>
        <strain evidence="7">PUNC</strain>
    </source>
</reference>
<dbReference type="InterPro" id="IPR036909">
    <property type="entry name" value="Cyt_c-like_dom_sf"/>
</dbReference>
<dbReference type="Proteomes" id="UP000055684">
    <property type="component" value="Chromosome"/>
</dbReference>
<dbReference type="OrthoDB" id="9809720at2"/>
<evidence type="ECO:0000256" key="3">
    <source>
        <dbReference type="ARBA" id="ARBA00023004"/>
    </source>
</evidence>
<evidence type="ECO:0000256" key="4">
    <source>
        <dbReference type="PROSITE-ProRule" id="PRU00433"/>
    </source>
</evidence>
<protein>
    <submittedName>
        <fullName evidence="6">Putative diheme cytochrome c-553</fullName>
    </submittedName>
</protein>
<evidence type="ECO:0000313" key="6">
    <source>
        <dbReference type="EMBL" id="ALP69967.1"/>
    </source>
</evidence>
<dbReference type="GO" id="GO:0020037">
    <property type="term" value="F:heme binding"/>
    <property type="evidence" value="ECO:0007669"/>
    <property type="project" value="InterPro"/>
</dbReference>
<evidence type="ECO:0000256" key="1">
    <source>
        <dbReference type="ARBA" id="ARBA00022617"/>
    </source>
</evidence>
<evidence type="ECO:0000313" key="7">
    <source>
        <dbReference type="Proteomes" id="UP000055684"/>
    </source>
</evidence>
<dbReference type="AlphaFoldDB" id="A0A0S2UP82"/>
<evidence type="ECO:0000259" key="5">
    <source>
        <dbReference type="PROSITE" id="PS51007"/>
    </source>
</evidence>
<keyword evidence="2 4" id="KW-0479">Metal-binding</keyword>
<sequence length="368" mass="43350">MLNINFLEILLIFFTKILKNKKKNKNKKIIYKKAGEYTSILGNCLSCHTLNGGAPFSGGVSIKTKFGIINTPNITFNKKNGIGKINLRGFIKTLKNGISKNKKFLYPAFPYINYCKTKKKDIKNLYIYLKNLNNENILNRKNKIKFPLNYRSFLIGWRSLFFKKIKIKYNTKKKYNLNRGNYLYKSLCHCEICHNKLNNFGFNNKNFKGLGYTFIEKEKVININNNKNNIKKKNIFNIYKLIKYGLNREKFINIQMGEIVEKSIQYFSKIDIISISKKIKNNINKNIILKNRKNLININKLYKLKKKYKNYCKKCHGKLFLGNFPLYPNIKLKIKSKNIKNLIKNSKNINTNKKMYSSIMPFLNINNI</sequence>
<organism evidence="6 7">
    <name type="scientific">Candidatus Nasuia deltocephalincola</name>
    <dbReference type="NCBI Taxonomy" id="1160784"/>
    <lineage>
        <taxon>Bacteria</taxon>
        <taxon>Pseudomonadati</taxon>
        <taxon>Pseudomonadota</taxon>
        <taxon>Betaproteobacteria</taxon>
        <taxon>Candidatus Nasuia</taxon>
    </lineage>
</organism>
<dbReference type="PANTHER" id="PTHR35008:SF8">
    <property type="entry name" value="ALCOHOL DEHYDROGENASE CYTOCHROME C SUBUNIT"/>
    <property type="match status" value="1"/>
</dbReference>
<reference evidence="6 7" key="2">
    <citation type="journal article" date="2016" name="Genome Announc.">
        <title>Complete Genome Sequences of the Obligate Symbionts 'Candidatus Sulcia muelleri' and 'Ca. Nasuia deltocephalinicola' from the Pestiferous Leafhopper Macrosteles quadripunctulatus (Hemiptera: Cicadellidae).</title>
        <authorList>
            <person name="Bennett G.M."/>
            <person name="Abba S."/>
            <person name="Kube M."/>
            <person name="Marzachi C."/>
        </authorList>
    </citation>
    <scope>NUCLEOTIDE SEQUENCE [LARGE SCALE GENOMIC DNA]</scope>
    <source>
        <strain evidence="6 7">PUNC</strain>
    </source>
</reference>
<dbReference type="SUPFAM" id="SSF46626">
    <property type="entry name" value="Cytochrome c"/>
    <property type="match status" value="1"/>
</dbReference>
<proteinExistence type="predicted"/>